<dbReference type="EMBL" id="CP012600">
    <property type="protein sequence ID" value="ALC80970.1"/>
    <property type="molecule type" value="Genomic_DNA"/>
</dbReference>
<dbReference type="Pfam" id="PF05949">
    <property type="entry name" value="DUF881"/>
    <property type="match status" value="1"/>
</dbReference>
<proteinExistence type="inferred from homology"/>
<dbReference type="PANTHER" id="PTHR37313">
    <property type="entry name" value="UPF0749 PROTEIN RV1825"/>
    <property type="match status" value="1"/>
</dbReference>
<organism evidence="3 4">
    <name type="scientific">Bacillus gobiensis</name>
    <dbReference type="NCBI Taxonomy" id="1441095"/>
    <lineage>
        <taxon>Bacteria</taxon>
        <taxon>Bacillati</taxon>
        <taxon>Bacillota</taxon>
        <taxon>Bacilli</taxon>
        <taxon>Bacillales</taxon>
        <taxon>Bacillaceae</taxon>
        <taxon>Bacillus</taxon>
    </lineage>
</organism>
<dbReference type="AlphaFoldDB" id="A0A0M4G7F0"/>
<dbReference type="OrthoDB" id="9776196at2"/>
<keyword evidence="4" id="KW-1185">Reference proteome</keyword>
<dbReference type="PANTHER" id="PTHR37313:SF2">
    <property type="entry name" value="UPF0749 PROTEIN YLXX"/>
    <property type="match status" value="1"/>
</dbReference>
<evidence type="ECO:0000313" key="3">
    <source>
        <dbReference type="EMBL" id="ALC80970.1"/>
    </source>
</evidence>
<accession>A0A0M4G7F0</accession>
<name>A0A0M4G7F0_9BACI</name>
<keyword evidence="2" id="KW-0175">Coiled coil</keyword>
<dbReference type="Gene3D" id="3.30.70.1880">
    <property type="entry name" value="Protein of unknown function DUF881"/>
    <property type="match status" value="1"/>
</dbReference>
<evidence type="ECO:0000256" key="1">
    <source>
        <dbReference type="ARBA" id="ARBA00009108"/>
    </source>
</evidence>
<dbReference type="PATRIC" id="fig|1441095.3.peg.1039"/>
<evidence type="ECO:0008006" key="5">
    <source>
        <dbReference type="Google" id="ProtNLM"/>
    </source>
</evidence>
<gene>
    <name evidence="3" type="ORF">AM592_04730</name>
</gene>
<dbReference type="InterPro" id="IPR010273">
    <property type="entry name" value="DUF881"/>
</dbReference>
<dbReference type="Proteomes" id="UP000067625">
    <property type="component" value="Chromosome"/>
</dbReference>
<dbReference type="RefSeq" id="WP_053602721.1">
    <property type="nucleotide sequence ID" value="NZ_CP012600.1"/>
</dbReference>
<evidence type="ECO:0000256" key="2">
    <source>
        <dbReference type="SAM" id="Coils"/>
    </source>
</evidence>
<comment type="similarity">
    <text evidence="1">Belongs to the UPF0749 family.</text>
</comment>
<feature type="coiled-coil region" evidence="2">
    <location>
        <begin position="40"/>
        <end position="83"/>
    </location>
</feature>
<sequence length="230" mass="26069">MKGKTVILSLAMLILGIMISYSYQFAREKNKQAETSELWREEYSLRNELISQEKQNKELEKELNEKKSKVQAAEEKLKSEKKVYYNLLEDVEKYRMYVGEIGVKGKGVQVTLEDASYIPEGENVNNYIVHESHLFHVINEMLISGAEAIAINGQRITHQSYIRCNGPVVTVDGHQHPAPFTITAIGDPDVLIPALNISGGVLDQLNQDHVTFNLEEKDNIKIEPLLENAE</sequence>
<protein>
    <recommendedName>
        <fullName evidence="5">DUF881 domain-containing protein</fullName>
    </recommendedName>
</protein>
<reference evidence="4" key="1">
    <citation type="submission" date="2015-08" db="EMBL/GenBank/DDBJ databases">
        <title>Genome sequencing project for genomic taxonomy and phylogenomics of Bacillus-like bacteria.</title>
        <authorList>
            <person name="Liu B."/>
            <person name="Wang J."/>
            <person name="Zhu Y."/>
            <person name="Liu G."/>
            <person name="Chen Q."/>
            <person name="Chen Z."/>
            <person name="Lan J."/>
            <person name="Che J."/>
            <person name="Ge C."/>
            <person name="Shi H."/>
            <person name="Pan Z."/>
            <person name="Liu X."/>
        </authorList>
    </citation>
    <scope>NUCLEOTIDE SEQUENCE [LARGE SCALE GENOMIC DNA]</scope>
    <source>
        <strain evidence="4">FJAT-4402</strain>
    </source>
</reference>
<dbReference type="STRING" id="1441095.AM592_04730"/>
<evidence type="ECO:0000313" key="4">
    <source>
        <dbReference type="Proteomes" id="UP000067625"/>
    </source>
</evidence>
<reference evidence="3 4" key="2">
    <citation type="journal article" date="2016" name="Int. J. Syst. Evol. Microbiol.">
        <title>Bacillus gobiensis sp. nov., isolated from a soil sample.</title>
        <authorList>
            <person name="Liu B."/>
            <person name="Liu G.H."/>
            <person name="Cetin S."/>
            <person name="Schumann P."/>
            <person name="Pan Z.Z."/>
            <person name="Chen Q.Q."/>
        </authorList>
    </citation>
    <scope>NUCLEOTIDE SEQUENCE [LARGE SCALE GENOMIC DNA]</scope>
    <source>
        <strain evidence="3 4">FJAT-4402</strain>
    </source>
</reference>